<dbReference type="RefSeq" id="WP_149784508.1">
    <property type="nucleotide sequence ID" value="NZ_BAAADP010000001.1"/>
</dbReference>
<keyword evidence="2" id="KW-1185">Reference proteome</keyword>
<proteinExistence type="predicted"/>
<protein>
    <submittedName>
        <fullName evidence="1">Uncharacterized protein</fullName>
    </submittedName>
</protein>
<gene>
    <name evidence="1" type="ORF">SAMN04488066_10970</name>
</gene>
<organism evidence="1 2">
    <name type="scientific">Halorubrum aquaticum</name>
    <dbReference type="NCBI Taxonomy" id="387340"/>
    <lineage>
        <taxon>Archaea</taxon>
        <taxon>Methanobacteriati</taxon>
        <taxon>Methanobacteriota</taxon>
        <taxon>Stenosarchaea group</taxon>
        <taxon>Halobacteria</taxon>
        <taxon>Halobacteriales</taxon>
        <taxon>Haloferacaceae</taxon>
        <taxon>Halorubrum</taxon>
    </lineage>
</organism>
<evidence type="ECO:0000313" key="2">
    <source>
        <dbReference type="Proteomes" id="UP000323537"/>
    </source>
</evidence>
<reference evidence="1 2" key="1">
    <citation type="submission" date="2016-10" db="EMBL/GenBank/DDBJ databases">
        <authorList>
            <person name="Varghese N."/>
            <person name="Submissions S."/>
        </authorList>
    </citation>
    <scope>NUCLEOTIDE SEQUENCE [LARGE SCALE GENOMIC DNA]</scope>
    <source>
        <strain evidence="1 2">CGMCC 1.6377</strain>
    </source>
</reference>
<dbReference type="OrthoDB" id="300230at2157"/>
<sequence>MEPPVVPADRLDGWRRVDETTDRPFAAGPVSVTASTVRYERADRSEPRPFFFASRLRIRPETAPNAALTRLVENRAEAGFRDRLAERDIEDVEPRGERTIAVDDPDAAEATLVTLRGRCALDEGTVPVEALLAVWEAGSYLIAGGAYRLDTDANDARRELVGLVRGVRPD</sequence>
<accession>A0A1I3B3Z5</accession>
<dbReference type="AlphaFoldDB" id="A0A1I3B3Z5"/>
<dbReference type="InterPro" id="IPR045396">
    <property type="entry name" value="DUF6517"/>
</dbReference>
<evidence type="ECO:0000313" key="1">
    <source>
        <dbReference type="EMBL" id="SFH57038.1"/>
    </source>
</evidence>
<dbReference type="EMBL" id="FOPZ01000009">
    <property type="protein sequence ID" value="SFH57038.1"/>
    <property type="molecule type" value="Genomic_DNA"/>
</dbReference>
<name>A0A1I3B3Z5_9EURY</name>
<dbReference type="Proteomes" id="UP000323537">
    <property type="component" value="Unassembled WGS sequence"/>
</dbReference>
<dbReference type="Pfam" id="PF20127">
    <property type="entry name" value="DUF6517"/>
    <property type="match status" value="1"/>
</dbReference>